<sequence>MKKKTIILAISLFYIFTSGFSTLAESSQEARVPIYYNYKNSFCYAGSTAPDLVSIHNYYISGVYWSGAVYKGDWVSSYTQGNVTYNCYMYAGELHSNS</sequence>
<keyword evidence="3" id="KW-1185">Reference proteome</keyword>
<feature type="chain" id="PRO_5039322967" description="Bacteriocin (Lactococcin_972)" evidence="1">
    <location>
        <begin position="24"/>
        <end position="98"/>
    </location>
</feature>
<organism evidence="2 3">
    <name type="scientific">Anaerorhabdus furcosa</name>
    <dbReference type="NCBI Taxonomy" id="118967"/>
    <lineage>
        <taxon>Bacteria</taxon>
        <taxon>Bacillati</taxon>
        <taxon>Bacillota</taxon>
        <taxon>Erysipelotrichia</taxon>
        <taxon>Erysipelotrichales</taxon>
        <taxon>Erysipelotrichaceae</taxon>
        <taxon>Anaerorhabdus</taxon>
    </lineage>
</organism>
<evidence type="ECO:0000313" key="3">
    <source>
        <dbReference type="Proteomes" id="UP000243297"/>
    </source>
</evidence>
<feature type="signal peptide" evidence="1">
    <location>
        <begin position="1"/>
        <end position="23"/>
    </location>
</feature>
<proteinExistence type="predicted"/>
<dbReference type="Proteomes" id="UP000243297">
    <property type="component" value="Unassembled WGS sequence"/>
</dbReference>
<evidence type="ECO:0000256" key="1">
    <source>
        <dbReference type="SAM" id="SignalP"/>
    </source>
</evidence>
<evidence type="ECO:0000313" key="2">
    <source>
        <dbReference type="EMBL" id="SJZ36767.1"/>
    </source>
</evidence>
<gene>
    <name evidence="2" type="ORF">SAMN02745191_0266</name>
</gene>
<name>A0A1T4K395_9FIRM</name>
<dbReference type="RefSeq" id="WP_078710719.1">
    <property type="nucleotide sequence ID" value="NZ_FUWY01000001.1"/>
</dbReference>
<dbReference type="STRING" id="118967.SAMN02745191_0266"/>
<keyword evidence="1" id="KW-0732">Signal</keyword>
<evidence type="ECO:0008006" key="4">
    <source>
        <dbReference type="Google" id="ProtNLM"/>
    </source>
</evidence>
<protein>
    <recommendedName>
        <fullName evidence="4">Bacteriocin (Lactococcin_972)</fullName>
    </recommendedName>
</protein>
<dbReference type="EMBL" id="FUWY01000001">
    <property type="protein sequence ID" value="SJZ36767.1"/>
    <property type="molecule type" value="Genomic_DNA"/>
</dbReference>
<accession>A0A1T4K395</accession>
<dbReference type="AlphaFoldDB" id="A0A1T4K395"/>
<reference evidence="3" key="1">
    <citation type="submission" date="2017-02" db="EMBL/GenBank/DDBJ databases">
        <authorList>
            <person name="Varghese N."/>
            <person name="Submissions S."/>
        </authorList>
    </citation>
    <scope>NUCLEOTIDE SEQUENCE [LARGE SCALE GENOMIC DNA]</scope>
    <source>
        <strain evidence="3">ATCC 25662</strain>
    </source>
</reference>